<sequence length="200" mass="22776">MFKTTELLLLKSIDLSSNNFSEEIPVGIESLVELISLNLSRNNLIGKIPSNIGRLKSLEFLDLSRNQFIGSIPPSLNQIHQLTMLDLSHNHLSGVIPTGTELQSFNASNYEDNLNLCGPPLEQLWVDDGLTQESIVEIDEYSFLGNEFYTGMVLGFVTSFWTVFGTILFKQSWRHAYFKFLNNLSDDIYVMIVVKFKWCQ</sequence>
<gene>
    <name evidence="12" type="ORF">VNO80_13328</name>
</gene>
<dbReference type="Pfam" id="PF00560">
    <property type="entry name" value="LRR_1"/>
    <property type="match status" value="1"/>
</dbReference>
<keyword evidence="9" id="KW-0675">Receptor</keyword>
<dbReference type="Pfam" id="PF13855">
    <property type="entry name" value="LRR_8"/>
    <property type="match status" value="1"/>
</dbReference>
<keyword evidence="8 11" id="KW-0472">Membrane</keyword>
<keyword evidence="4 11" id="KW-0812">Transmembrane</keyword>
<dbReference type="PRINTS" id="PR00019">
    <property type="entry name" value="LEURICHRPT"/>
</dbReference>
<evidence type="ECO:0000256" key="11">
    <source>
        <dbReference type="SAM" id="Phobius"/>
    </source>
</evidence>
<dbReference type="InterPro" id="IPR046956">
    <property type="entry name" value="RLP23-like"/>
</dbReference>
<evidence type="ECO:0000256" key="7">
    <source>
        <dbReference type="ARBA" id="ARBA00022989"/>
    </source>
</evidence>
<feature type="transmembrane region" description="Helical" evidence="11">
    <location>
        <begin position="148"/>
        <end position="169"/>
    </location>
</feature>
<dbReference type="EMBL" id="JAYMYR010000005">
    <property type="protein sequence ID" value="KAK7364591.1"/>
    <property type="molecule type" value="Genomic_DNA"/>
</dbReference>
<keyword evidence="5" id="KW-0732">Signal</keyword>
<dbReference type="PROSITE" id="PS51450">
    <property type="entry name" value="LRR"/>
    <property type="match status" value="1"/>
</dbReference>
<evidence type="ECO:0000256" key="4">
    <source>
        <dbReference type="ARBA" id="ARBA00022692"/>
    </source>
</evidence>
<organism evidence="12 13">
    <name type="scientific">Phaseolus coccineus</name>
    <name type="common">Scarlet runner bean</name>
    <name type="synonym">Phaseolus multiflorus</name>
    <dbReference type="NCBI Taxonomy" id="3886"/>
    <lineage>
        <taxon>Eukaryota</taxon>
        <taxon>Viridiplantae</taxon>
        <taxon>Streptophyta</taxon>
        <taxon>Embryophyta</taxon>
        <taxon>Tracheophyta</taxon>
        <taxon>Spermatophyta</taxon>
        <taxon>Magnoliopsida</taxon>
        <taxon>eudicotyledons</taxon>
        <taxon>Gunneridae</taxon>
        <taxon>Pentapetalae</taxon>
        <taxon>rosids</taxon>
        <taxon>fabids</taxon>
        <taxon>Fabales</taxon>
        <taxon>Fabaceae</taxon>
        <taxon>Papilionoideae</taxon>
        <taxon>50 kb inversion clade</taxon>
        <taxon>NPAAA clade</taxon>
        <taxon>indigoferoid/millettioid clade</taxon>
        <taxon>Phaseoleae</taxon>
        <taxon>Phaseolus</taxon>
    </lineage>
</organism>
<dbReference type="SUPFAM" id="SSF52058">
    <property type="entry name" value="L domain-like"/>
    <property type="match status" value="1"/>
</dbReference>
<dbReference type="GO" id="GO:0016020">
    <property type="term" value="C:membrane"/>
    <property type="evidence" value="ECO:0007669"/>
    <property type="project" value="UniProtKB-SubCell"/>
</dbReference>
<evidence type="ECO:0000256" key="2">
    <source>
        <dbReference type="ARBA" id="ARBA00009592"/>
    </source>
</evidence>
<evidence type="ECO:0000256" key="1">
    <source>
        <dbReference type="ARBA" id="ARBA00004479"/>
    </source>
</evidence>
<accession>A0AAN9N1G3</accession>
<comment type="subcellular location">
    <subcellularLocation>
        <location evidence="1">Membrane</location>
        <topology evidence="1">Single-pass type I membrane protein</topology>
    </subcellularLocation>
</comment>
<comment type="caution">
    <text evidence="12">The sequence shown here is derived from an EMBL/GenBank/DDBJ whole genome shotgun (WGS) entry which is preliminary data.</text>
</comment>
<reference evidence="12 13" key="1">
    <citation type="submission" date="2024-01" db="EMBL/GenBank/DDBJ databases">
        <title>The genomes of 5 underutilized Papilionoideae crops provide insights into root nodulation and disease resistanc.</title>
        <authorList>
            <person name="Jiang F."/>
        </authorList>
    </citation>
    <scope>NUCLEOTIDE SEQUENCE [LARGE SCALE GENOMIC DNA]</scope>
    <source>
        <strain evidence="12">JINMINGXINNONG_FW02</strain>
        <tissue evidence="12">Leaves</tissue>
    </source>
</reference>
<keyword evidence="10" id="KW-0325">Glycoprotein</keyword>
<evidence type="ECO:0000256" key="5">
    <source>
        <dbReference type="ARBA" id="ARBA00022729"/>
    </source>
</evidence>
<dbReference type="InterPro" id="IPR032675">
    <property type="entry name" value="LRR_dom_sf"/>
</dbReference>
<keyword evidence="7 11" id="KW-1133">Transmembrane helix</keyword>
<comment type="similarity">
    <text evidence="2">Belongs to the RLP family.</text>
</comment>
<dbReference type="PANTHER" id="PTHR48063:SF98">
    <property type="entry name" value="LRR RECEPTOR-LIKE SERINE_THREONINE-PROTEIN KINASE FLS2"/>
    <property type="match status" value="1"/>
</dbReference>
<dbReference type="FunFam" id="3.80.10.10:FF:000111">
    <property type="entry name" value="LRR receptor-like serine/threonine-protein kinase ERECTA"/>
    <property type="match status" value="1"/>
</dbReference>
<dbReference type="InterPro" id="IPR001611">
    <property type="entry name" value="Leu-rich_rpt"/>
</dbReference>
<dbReference type="AlphaFoldDB" id="A0AAN9N1G3"/>
<dbReference type="PANTHER" id="PTHR48063">
    <property type="entry name" value="LRR RECEPTOR-LIKE KINASE"/>
    <property type="match status" value="1"/>
</dbReference>
<keyword evidence="6" id="KW-0677">Repeat</keyword>
<dbReference type="Gene3D" id="3.80.10.10">
    <property type="entry name" value="Ribonuclease Inhibitor"/>
    <property type="match status" value="1"/>
</dbReference>
<evidence type="ECO:0000313" key="12">
    <source>
        <dbReference type="EMBL" id="KAK7364591.1"/>
    </source>
</evidence>
<evidence type="ECO:0000256" key="6">
    <source>
        <dbReference type="ARBA" id="ARBA00022737"/>
    </source>
</evidence>
<evidence type="ECO:0000313" key="13">
    <source>
        <dbReference type="Proteomes" id="UP001374584"/>
    </source>
</evidence>
<keyword evidence="3" id="KW-0433">Leucine-rich repeat</keyword>
<dbReference type="Proteomes" id="UP001374584">
    <property type="component" value="Unassembled WGS sequence"/>
</dbReference>
<evidence type="ECO:0000256" key="3">
    <source>
        <dbReference type="ARBA" id="ARBA00022614"/>
    </source>
</evidence>
<evidence type="ECO:0000256" key="10">
    <source>
        <dbReference type="ARBA" id="ARBA00023180"/>
    </source>
</evidence>
<protein>
    <submittedName>
        <fullName evidence="12">Uncharacterized protein</fullName>
    </submittedName>
</protein>
<evidence type="ECO:0000256" key="8">
    <source>
        <dbReference type="ARBA" id="ARBA00023136"/>
    </source>
</evidence>
<keyword evidence="13" id="KW-1185">Reference proteome</keyword>
<evidence type="ECO:0000256" key="9">
    <source>
        <dbReference type="ARBA" id="ARBA00023170"/>
    </source>
</evidence>
<proteinExistence type="inferred from homology"/>
<name>A0AAN9N1G3_PHACN</name>